<keyword evidence="7" id="KW-1185">Reference proteome</keyword>
<dbReference type="InterPro" id="IPR050109">
    <property type="entry name" value="HTH-type_TetR-like_transc_reg"/>
</dbReference>
<evidence type="ECO:0000313" key="7">
    <source>
        <dbReference type="Proteomes" id="UP000076088"/>
    </source>
</evidence>
<dbReference type="PROSITE" id="PS50977">
    <property type="entry name" value="HTH_TETR_2"/>
    <property type="match status" value="1"/>
</dbReference>
<dbReference type="AlphaFoldDB" id="A0AAC8Z1U5"/>
<dbReference type="InterPro" id="IPR036271">
    <property type="entry name" value="Tet_transcr_reg_TetR-rel_C_sf"/>
</dbReference>
<feature type="DNA-binding region" description="H-T-H motif" evidence="4">
    <location>
        <begin position="36"/>
        <end position="55"/>
    </location>
</feature>
<evidence type="ECO:0000256" key="1">
    <source>
        <dbReference type="ARBA" id="ARBA00023015"/>
    </source>
</evidence>
<dbReference type="PANTHER" id="PTHR30055:SF234">
    <property type="entry name" value="HTH-TYPE TRANSCRIPTIONAL REGULATOR BETI"/>
    <property type="match status" value="1"/>
</dbReference>
<evidence type="ECO:0000256" key="3">
    <source>
        <dbReference type="ARBA" id="ARBA00023163"/>
    </source>
</evidence>
<sequence>MERTTSIKKRDAAATRSAILSAAQQRFLRESYDSVGLRDIAGDAGVDVALIGRYFGGKEGLFREVVTHDDRPGMFREPKNIAELPAYLARLVAEDGSDDRQKRMEMFIIMLRSASSPKASEIIRDLVHLDVLGPLAELIGGDHSELRANMLLAILMGIGVLSTIMRVDNFGGSGAERDECTERFRCLFEAALTC</sequence>
<reference evidence="6 7" key="2">
    <citation type="journal article" date="2016" name="Genome Announc.">
        <title>Complete Genome Sequence of Sphingopyxis macrogoltabida Strain 203N (NBRC 111659), a Polyethylene Glycol Degrader.</title>
        <authorList>
            <person name="Ohtsubo Y."/>
            <person name="Nonoyama S."/>
            <person name="Nagata Y."/>
            <person name="Numata M."/>
            <person name="Tsuchikane K."/>
            <person name="Hosoyama A."/>
            <person name="Yamazoe A."/>
            <person name="Tsuda M."/>
            <person name="Fujita N."/>
            <person name="Kawai F."/>
        </authorList>
    </citation>
    <scope>NUCLEOTIDE SEQUENCE [LARGE SCALE GENOMIC DNA]</scope>
    <source>
        <strain evidence="6 7">203N</strain>
    </source>
</reference>
<dbReference type="SUPFAM" id="SSF48498">
    <property type="entry name" value="Tetracyclin repressor-like, C-terminal domain"/>
    <property type="match status" value="1"/>
</dbReference>
<dbReference type="Pfam" id="PF00440">
    <property type="entry name" value="TetR_N"/>
    <property type="match status" value="1"/>
</dbReference>
<reference evidence="7" key="1">
    <citation type="submission" date="2015-11" db="EMBL/GenBank/DDBJ databases">
        <title>Complete genome sequence of a polyethylene-glycol degrader Sphingopyxis macrogoltabida 203N (NBRC 111659).</title>
        <authorList>
            <person name="Yoshiyuki O."/>
            <person name="Shouta N."/>
            <person name="Nagata Y."/>
            <person name="Numata M."/>
            <person name="Tsuchikane K."/>
            <person name="Hosoyama A."/>
            <person name="Yamazoe A."/>
            <person name="Tsuda M."/>
            <person name="Fujita N."/>
            <person name="Kawai F."/>
        </authorList>
    </citation>
    <scope>NUCLEOTIDE SEQUENCE [LARGE SCALE GENOMIC DNA]</scope>
    <source>
        <strain evidence="7">203N</strain>
    </source>
</reference>
<evidence type="ECO:0000256" key="4">
    <source>
        <dbReference type="PROSITE-ProRule" id="PRU00335"/>
    </source>
</evidence>
<dbReference type="KEGG" id="smaz:LH19_14890"/>
<keyword evidence="2 4" id="KW-0238">DNA-binding</keyword>
<protein>
    <recommendedName>
        <fullName evidence="5">HTH tetR-type domain-containing protein</fullName>
    </recommendedName>
</protein>
<dbReference type="InterPro" id="IPR001647">
    <property type="entry name" value="HTH_TetR"/>
</dbReference>
<gene>
    <name evidence="6" type="ORF">ATM17_15465</name>
</gene>
<dbReference type="GO" id="GO:0000976">
    <property type="term" value="F:transcription cis-regulatory region binding"/>
    <property type="evidence" value="ECO:0007669"/>
    <property type="project" value="TreeGrafter"/>
</dbReference>
<dbReference type="InterPro" id="IPR009057">
    <property type="entry name" value="Homeodomain-like_sf"/>
</dbReference>
<dbReference type="GO" id="GO:0003700">
    <property type="term" value="F:DNA-binding transcription factor activity"/>
    <property type="evidence" value="ECO:0007669"/>
    <property type="project" value="TreeGrafter"/>
</dbReference>
<keyword evidence="1" id="KW-0805">Transcription regulation</keyword>
<evidence type="ECO:0000313" key="6">
    <source>
        <dbReference type="EMBL" id="AMU90420.1"/>
    </source>
</evidence>
<dbReference type="RefSeq" id="WP_054729262.1">
    <property type="nucleotide sequence ID" value="NZ_CP009429.1"/>
</dbReference>
<dbReference type="EMBL" id="CP013344">
    <property type="protein sequence ID" value="AMU90420.1"/>
    <property type="molecule type" value="Genomic_DNA"/>
</dbReference>
<evidence type="ECO:0000256" key="2">
    <source>
        <dbReference type="ARBA" id="ARBA00023125"/>
    </source>
</evidence>
<organism evidence="6 7">
    <name type="scientific">Sphingopyxis macrogoltabida</name>
    <name type="common">Sphingomonas macrogoltabidus</name>
    <dbReference type="NCBI Taxonomy" id="33050"/>
    <lineage>
        <taxon>Bacteria</taxon>
        <taxon>Pseudomonadati</taxon>
        <taxon>Pseudomonadota</taxon>
        <taxon>Alphaproteobacteria</taxon>
        <taxon>Sphingomonadales</taxon>
        <taxon>Sphingomonadaceae</taxon>
        <taxon>Sphingopyxis</taxon>
    </lineage>
</organism>
<proteinExistence type="predicted"/>
<evidence type="ECO:0000259" key="5">
    <source>
        <dbReference type="PROSITE" id="PS50977"/>
    </source>
</evidence>
<dbReference type="Pfam" id="PF17920">
    <property type="entry name" value="TetR_C_16"/>
    <property type="match status" value="1"/>
</dbReference>
<dbReference type="SUPFAM" id="SSF46689">
    <property type="entry name" value="Homeodomain-like"/>
    <property type="match status" value="1"/>
</dbReference>
<dbReference type="Gene3D" id="1.10.357.10">
    <property type="entry name" value="Tetracycline Repressor, domain 2"/>
    <property type="match status" value="1"/>
</dbReference>
<dbReference type="PANTHER" id="PTHR30055">
    <property type="entry name" value="HTH-TYPE TRANSCRIPTIONAL REGULATOR RUTR"/>
    <property type="match status" value="1"/>
</dbReference>
<dbReference type="InterPro" id="IPR041678">
    <property type="entry name" value="TetR_C_16"/>
</dbReference>
<dbReference type="Proteomes" id="UP000076088">
    <property type="component" value="Chromosome"/>
</dbReference>
<name>A0AAC8Z1U5_SPHMC</name>
<feature type="domain" description="HTH tetR-type" evidence="5">
    <location>
        <begin position="13"/>
        <end position="73"/>
    </location>
</feature>
<accession>A0AAC8Z1U5</accession>
<keyword evidence="3" id="KW-0804">Transcription</keyword>